<gene>
    <name evidence="1" type="ordered locus">MCP_0249</name>
</gene>
<name>D1YV49_METPS</name>
<dbReference type="InterPro" id="IPR011990">
    <property type="entry name" value="TPR-like_helical_dom_sf"/>
</dbReference>
<dbReference type="GeneID" id="8680383"/>
<dbReference type="eggNOG" id="arCOG12584">
    <property type="taxonomic scope" value="Archaea"/>
</dbReference>
<reference evidence="2" key="3">
    <citation type="journal article" date="2011" name="PLoS ONE">
        <title>Genome sequence of a mesophilic hydrogenotrophic methanogen Methanocella paludicola, the first cultivated representative of the order Methanocellales.</title>
        <authorList>
            <person name="Sakai S."/>
            <person name="Takaki Y."/>
            <person name="Shimamura S."/>
            <person name="Sekine M."/>
            <person name="Tajima T."/>
            <person name="Kosugi H."/>
            <person name="Ichikawa N."/>
            <person name="Tasumi E."/>
            <person name="Hiraki A.T."/>
            <person name="Shimizu A."/>
            <person name="Kato Y."/>
            <person name="Nishiko R."/>
            <person name="Mori K."/>
            <person name="Fujita N."/>
            <person name="Imachi H."/>
            <person name="Takai K."/>
        </authorList>
    </citation>
    <scope>NUCLEOTIDE SEQUENCE [LARGE SCALE GENOMIC DNA]</scope>
    <source>
        <strain evidence="2">DSM 17711 / JCM 13418 / NBRC 101707 / SANAE</strain>
    </source>
</reference>
<dbReference type="Proteomes" id="UP000001882">
    <property type="component" value="Chromosome"/>
</dbReference>
<dbReference type="KEGG" id="mpd:MCP_0249"/>
<dbReference type="RefSeq" id="WP_012899001.1">
    <property type="nucleotide sequence ID" value="NC_013665.1"/>
</dbReference>
<dbReference type="Gene3D" id="1.25.40.10">
    <property type="entry name" value="Tetratricopeptide repeat domain"/>
    <property type="match status" value="1"/>
</dbReference>
<accession>D1YV49</accession>
<evidence type="ECO:0008006" key="3">
    <source>
        <dbReference type="Google" id="ProtNLM"/>
    </source>
</evidence>
<protein>
    <recommendedName>
        <fullName evidence="3">Tetratricopeptide repeat protein</fullName>
    </recommendedName>
</protein>
<dbReference type="SUPFAM" id="SSF48452">
    <property type="entry name" value="TPR-like"/>
    <property type="match status" value="1"/>
</dbReference>
<reference evidence="1 2" key="1">
    <citation type="journal article" date="2007" name="Appl. Environ. Microbiol.">
        <title>Isolation of key methanogens for global methane emission from rice paddy fields: a novel isolate affiliated with the clone cluster rice cluster I.</title>
        <authorList>
            <person name="Sakai S."/>
            <person name="Imachi H."/>
            <person name="Sekiguchi Y."/>
            <person name="Ohashi A."/>
            <person name="Harada H."/>
            <person name="Kamagata Y."/>
        </authorList>
    </citation>
    <scope>NUCLEOTIDE SEQUENCE [LARGE SCALE GENOMIC DNA]</scope>
    <source>
        <strain evidence="2">DSM 17711 / JCM 13418 / NBRC 101707 / SANAE</strain>
    </source>
</reference>
<sequence length="222" mass="25336">MGVLDMLMGKRKESGPADIAGLFDQSIKDVEDPRTIGESPALNKAIMEYQSPENVDKGQIFTFDSEIKRAPDFYLPYYWAATYHFDKGNFDEAKKILLEGIKNCRIKSVLCRRLGEFCLQNGDVDGALYWFFTTVMADTSSIDYHAYLYLAYIFEVYGMKKAESWSLRRARGISYKILMQAAEYSAKKKEKIKGFAGAHKSEAIAKKLDDFYRYAKPALKAL</sequence>
<reference evidence="1 2" key="2">
    <citation type="journal article" date="2008" name="Int. J. Syst. Evol. Microbiol.">
        <title>Methanocella paludicola gen. nov., sp. nov., a methane-producing archaeon, the first isolate of the lineage 'Rice Cluster I', and proposal of the new archaeal order Methanocellales ord. nov.</title>
        <authorList>
            <person name="Sakai S."/>
            <person name="Imachi H."/>
            <person name="Hanada S."/>
            <person name="Ohashi A."/>
            <person name="Harada H."/>
            <person name="Kamagata Y."/>
        </authorList>
    </citation>
    <scope>NUCLEOTIDE SEQUENCE [LARGE SCALE GENOMIC DNA]</scope>
    <source>
        <strain evidence="2">DSM 17711 / JCM 13418 / NBRC 101707 / SANAE</strain>
    </source>
</reference>
<keyword evidence="2" id="KW-1185">Reference proteome</keyword>
<dbReference type="EMBL" id="AP011532">
    <property type="protein sequence ID" value="BAI60321.1"/>
    <property type="molecule type" value="Genomic_DNA"/>
</dbReference>
<dbReference type="OrthoDB" id="147014at2157"/>
<dbReference type="AlphaFoldDB" id="D1YV49"/>
<evidence type="ECO:0000313" key="1">
    <source>
        <dbReference type="EMBL" id="BAI60321.1"/>
    </source>
</evidence>
<evidence type="ECO:0000313" key="2">
    <source>
        <dbReference type="Proteomes" id="UP000001882"/>
    </source>
</evidence>
<proteinExistence type="predicted"/>
<dbReference type="STRING" id="304371.MCP_0249"/>
<dbReference type="InParanoid" id="D1YV49"/>
<organism evidence="1 2">
    <name type="scientific">Methanocella paludicola (strain DSM 17711 / JCM 13418 / NBRC 101707 / SANAE)</name>
    <dbReference type="NCBI Taxonomy" id="304371"/>
    <lineage>
        <taxon>Archaea</taxon>
        <taxon>Methanobacteriati</taxon>
        <taxon>Methanobacteriota</taxon>
        <taxon>Stenosarchaea group</taxon>
        <taxon>Methanomicrobia</taxon>
        <taxon>Methanocellales</taxon>
        <taxon>Methanocellaceae</taxon>
        <taxon>Methanocella</taxon>
    </lineage>
</organism>